<dbReference type="InterPro" id="IPR036034">
    <property type="entry name" value="PDZ_sf"/>
</dbReference>
<organism evidence="1 2">
    <name type="scientific">Geodia barretti</name>
    <name type="common">Barrett's horny sponge</name>
    <dbReference type="NCBI Taxonomy" id="519541"/>
    <lineage>
        <taxon>Eukaryota</taxon>
        <taxon>Metazoa</taxon>
        <taxon>Porifera</taxon>
        <taxon>Demospongiae</taxon>
        <taxon>Heteroscleromorpha</taxon>
        <taxon>Tetractinellida</taxon>
        <taxon>Astrophorina</taxon>
        <taxon>Geodiidae</taxon>
        <taxon>Geodia</taxon>
    </lineage>
</organism>
<gene>
    <name evidence="1" type="ORF">GBAR_LOCUS23385</name>
</gene>
<accession>A0AA35T5E4</accession>
<comment type="caution">
    <text evidence="1">The sequence shown here is derived from an EMBL/GenBank/DDBJ whole genome shotgun (WGS) entry which is preliminary data.</text>
</comment>
<dbReference type="Proteomes" id="UP001174909">
    <property type="component" value="Unassembled WGS sequence"/>
</dbReference>
<sequence length="32" mass="3192">MQPGGATVKTGKNGRVLISRVLHGGAADKSGK</sequence>
<name>A0AA35T5E4_GEOBA</name>
<evidence type="ECO:0000313" key="2">
    <source>
        <dbReference type="Proteomes" id="UP001174909"/>
    </source>
</evidence>
<reference evidence="1" key="1">
    <citation type="submission" date="2023-03" db="EMBL/GenBank/DDBJ databases">
        <authorList>
            <person name="Steffen K."/>
            <person name="Cardenas P."/>
        </authorList>
    </citation>
    <scope>NUCLEOTIDE SEQUENCE</scope>
</reference>
<evidence type="ECO:0000313" key="1">
    <source>
        <dbReference type="EMBL" id="CAI8042120.1"/>
    </source>
</evidence>
<keyword evidence="2" id="KW-1185">Reference proteome</keyword>
<dbReference type="EMBL" id="CASHTH010003238">
    <property type="protein sequence ID" value="CAI8042120.1"/>
    <property type="molecule type" value="Genomic_DNA"/>
</dbReference>
<dbReference type="Gene3D" id="2.30.42.10">
    <property type="match status" value="1"/>
</dbReference>
<dbReference type="SUPFAM" id="SSF50156">
    <property type="entry name" value="PDZ domain-like"/>
    <property type="match status" value="1"/>
</dbReference>
<dbReference type="AlphaFoldDB" id="A0AA35T5E4"/>
<proteinExistence type="predicted"/>
<protein>
    <submittedName>
        <fullName evidence="1">Uncharacterized protein</fullName>
    </submittedName>
</protein>